<dbReference type="STRING" id="1093900.A0A507ATS9"/>
<dbReference type="Pfam" id="PF16010">
    <property type="entry name" value="CDH-cyt"/>
    <property type="match status" value="1"/>
</dbReference>
<gene>
    <name evidence="3" type="ORF">E0L32_008926</name>
</gene>
<dbReference type="RefSeq" id="XP_030991615.1">
    <property type="nucleotide sequence ID" value="XM_031143835.1"/>
</dbReference>
<dbReference type="Gene3D" id="2.60.40.1210">
    <property type="entry name" value="Cellobiose dehydrogenase, cytochrome domain"/>
    <property type="match status" value="1"/>
</dbReference>
<dbReference type="InterPro" id="IPR053208">
    <property type="entry name" value="GMC_Oxidoreductase_CD"/>
</dbReference>
<keyword evidence="4" id="KW-1185">Reference proteome</keyword>
<dbReference type="GeneID" id="41976373"/>
<reference evidence="3 4" key="1">
    <citation type="submission" date="2019-06" db="EMBL/GenBank/DDBJ databases">
        <title>Draft genome sequence of the filamentous fungus Phialemoniopsis curvata isolated from diesel fuel.</title>
        <authorList>
            <person name="Varaljay V.A."/>
            <person name="Lyon W.J."/>
            <person name="Crouch A.L."/>
            <person name="Drake C.E."/>
            <person name="Hollomon J.M."/>
            <person name="Nadeau L.J."/>
            <person name="Nunn H.S."/>
            <person name="Stevenson B.S."/>
            <person name="Bojanowski C.L."/>
            <person name="Crookes-Goodson W.J."/>
        </authorList>
    </citation>
    <scope>NUCLEOTIDE SEQUENCE [LARGE SCALE GENOMIC DNA]</scope>
    <source>
        <strain evidence="3 4">D216</strain>
    </source>
</reference>
<comment type="caution">
    <text evidence="3">The sequence shown here is derived from an EMBL/GenBank/DDBJ whole genome shotgun (WGS) entry which is preliminary data.</text>
</comment>
<feature type="domain" description="Cellobiose dehydrogenase-like cytochrome" evidence="2">
    <location>
        <begin position="50"/>
        <end position="238"/>
    </location>
</feature>
<feature type="region of interest" description="Disordered" evidence="1">
    <location>
        <begin position="259"/>
        <end position="284"/>
    </location>
</feature>
<proteinExistence type="predicted"/>
<accession>A0A507ATS9</accession>
<dbReference type="EMBL" id="SKBQ01000061">
    <property type="protein sequence ID" value="TPX09904.1"/>
    <property type="molecule type" value="Genomic_DNA"/>
</dbReference>
<dbReference type="SUPFAM" id="SSF49344">
    <property type="entry name" value="CBD9-like"/>
    <property type="match status" value="1"/>
</dbReference>
<dbReference type="PANTHER" id="PTHR47190">
    <property type="entry name" value="DEHYDROGENASE, PUTATIVE-RELATED"/>
    <property type="match status" value="1"/>
</dbReference>
<dbReference type="PANTHER" id="PTHR47190:SF1">
    <property type="entry name" value="GLUCOSE-METHANOL-CHOLINE OXIDOREDUCTASE N-TERMINAL DOMAIN-CONTAINING PROTEIN"/>
    <property type="match status" value="1"/>
</dbReference>
<evidence type="ECO:0000313" key="4">
    <source>
        <dbReference type="Proteomes" id="UP000319257"/>
    </source>
</evidence>
<dbReference type="AlphaFoldDB" id="A0A507ATS9"/>
<dbReference type="InParanoid" id="A0A507ATS9"/>
<dbReference type="CDD" id="cd09630">
    <property type="entry name" value="CDH_like_cytochrome"/>
    <property type="match status" value="1"/>
</dbReference>
<name>A0A507ATS9_9PEZI</name>
<dbReference type="OrthoDB" id="413885at2759"/>
<organism evidence="3 4">
    <name type="scientific">Thyridium curvatum</name>
    <dbReference type="NCBI Taxonomy" id="1093900"/>
    <lineage>
        <taxon>Eukaryota</taxon>
        <taxon>Fungi</taxon>
        <taxon>Dikarya</taxon>
        <taxon>Ascomycota</taxon>
        <taxon>Pezizomycotina</taxon>
        <taxon>Sordariomycetes</taxon>
        <taxon>Sordariomycetidae</taxon>
        <taxon>Thyridiales</taxon>
        <taxon>Thyridiaceae</taxon>
        <taxon>Thyridium</taxon>
    </lineage>
</organism>
<sequence length="284" mass="29640">MARSRQTRSRFPSRSRYVNPGTIGMTVLLLPSVALAKDSTSSTAQLTTPFTEQATGLQMERFFGARTGFGFAIALPQQQQRQRRQQASQTGSFIGQMTFPLKNGIGWGAMGLTGEMEGNFILAAWPDGKGGVMASFRQAIDEDNPAEVKGNFAVRPIADGVSVNNTFLTYTFLCENCLDATLGLGPAATAGNRPMGWALSEKAPKGSAADPGARLGFHERGFGPFTARLGNAATAVFDAVAAKAGAPVGASQKAIAPKANIFDGDGSGDEGGGSDSDSDSDDDD</sequence>
<protein>
    <recommendedName>
        <fullName evidence="2">Cellobiose dehydrogenase-like cytochrome domain-containing protein</fullName>
    </recommendedName>
</protein>
<evidence type="ECO:0000259" key="2">
    <source>
        <dbReference type="Pfam" id="PF16010"/>
    </source>
</evidence>
<dbReference type="InterPro" id="IPR015920">
    <property type="entry name" value="Cellobiose_DH-like_cyt"/>
</dbReference>
<evidence type="ECO:0000256" key="1">
    <source>
        <dbReference type="SAM" id="MobiDB-lite"/>
    </source>
</evidence>
<evidence type="ECO:0000313" key="3">
    <source>
        <dbReference type="EMBL" id="TPX09904.1"/>
    </source>
</evidence>
<dbReference type="Proteomes" id="UP000319257">
    <property type="component" value="Unassembled WGS sequence"/>
</dbReference>